<keyword evidence="2" id="KW-1185">Reference proteome</keyword>
<comment type="caution">
    <text evidence="1">The sequence shown here is derived from an EMBL/GenBank/DDBJ whole genome shotgun (WGS) entry which is preliminary data.</text>
</comment>
<evidence type="ECO:0008006" key="3">
    <source>
        <dbReference type="Google" id="ProtNLM"/>
    </source>
</evidence>
<dbReference type="Proteomes" id="UP000734218">
    <property type="component" value="Unassembled WGS sequence"/>
</dbReference>
<reference evidence="1 2" key="1">
    <citation type="submission" date="2020-03" db="EMBL/GenBank/DDBJ databases">
        <title>Genomic Encyclopedia of Type Strains, Phase IV (KMG-IV): sequencing the most valuable type-strain genomes for metagenomic binning, comparative biology and taxonomic classification.</title>
        <authorList>
            <person name="Goeker M."/>
        </authorList>
    </citation>
    <scope>NUCLEOTIDE SEQUENCE [LARGE SCALE GENOMIC DNA]</scope>
    <source>
        <strain evidence="1 2">DSM 27651</strain>
    </source>
</reference>
<dbReference type="InterPro" id="IPR036390">
    <property type="entry name" value="WH_DNA-bd_sf"/>
</dbReference>
<accession>A0ABX0XMI1</accession>
<sequence>MQEPIYDPAMEQLLLAIGSGAGMATQAEIAGRLSMRVSTLPLSAETVQRLAYAPAPDCVSLVVQPDDDEYLDEVLREIDVLVREHQTGGVISFPRSMIDRVTGAMTSPAAILLCEPSSAEQASAIALSSSRSSGGFNDMVAEGEAERLQRLTEEVGRIARALAELSRTGGTERVGGAVPVKPAMIGDDRVDAATIRTAIRLRRLREQFFDSSLFADPAWDMLLDLMAARVEGRQVAVSSLCIAAAVPPTTALRWIGTMTEAGLLIRRSDPVDRRRIFMVLSNEAAAGVAGYFEAARRIGGSMQAA</sequence>
<name>A0ABX0XMI1_9SPHN</name>
<dbReference type="Gene3D" id="1.10.10.10">
    <property type="entry name" value="Winged helix-like DNA-binding domain superfamily/Winged helix DNA-binding domain"/>
    <property type="match status" value="1"/>
</dbReference>
<dbReference type="RefSeq" id="WP_167953968.1">
    <property type="nucleotide sequence ID" value="NZ_JAATJE010000001.1"/>
</dbReference>
<dbReference type="SUPFAM" id="SSF46785">
    <property type="entry name" value="Winged helix' DNA-binding domain"/>
    <property type="match status" value="1"/>
</dbReference>
<proteinExistence type="predicted"/>
<dbReference type="EMBL" id="JAATJE010000001">
    <property type="protein sequence ID" value="NJC34072.1"/>
    <property type="molecule type" value="Genomic_DNA"/>
</dbReference>
<evidence type="ECO:0000313" key="2">
    <source>
        <dbReference type="Proteomes" id="UP000734218"/>
    </source>
</evidence>
<evidence type="ECO:0000313" key="1">
    <source>
        <dbReference type="EMBL" id="NJC34072.1"/>
    </source>
</evidence>
<protein>
    <recommendedName>
        <fullName evidence="3">MarR family transcriptional regulator</fullName>
    </recommendedName>
</protein>
<gene>
    <name evidence="1" type="ORF">GGR88_001546</name>
</gene>
<dbReference type="InterPro" id="IPR036388">
    <property type="entry name" value="WH-like_DNA-bd_sf"/>
</dbReference>
<organism evidence="1 2">
    <name type="scientific">Sphingomonas jejuensis</name>
    <dbReference type="NCBI Taxonomy" id="904715"/>
    <lineage>
        <taxon>Bacteria</taxon>
        <taxon>Pseudomonadati</taxon>
        <taxon>Pseudomonadota</taxon>
        <taxon>Alphaproteobacteria</taxon>
        <taxon>Sphingomonadales</taxon>
        <taxon>Sphingomonadaceae</taxon>
        <taxon>Sphingomonas</taxon>
    </lineage>
</organism>